<protein>
    <submittedName>
        <fullName evidence="1">Uncharacterized protein</fullName>
    </submittedName>
</protein>
<reference evidence="1 2" key="1">
    <citation type="submission" date="2023-07" db="EMBL/GenBank/DDBJ databases">
        <title>Sorghum-associated microbial communities from plants grown in Nebraska, USA.</title>
        <authorList>
            <person name="Schachtman D."/>
        </authorList>
    </citation>
    <scope>NUCLEOTIDE SEQUENCE [LARGE SCALE GENOMIC DNA]</scope>
    <source>
        <strain evidence="1 2">4272</strain>
    </source>
</reference>
<comment type="caution">
    <text evidence="1">The sequence shown here is derived from an EMBL/GenBank/DDBJ whole genome shotgun (WGS) entry which is preliminary data.</text>
</comment>
<sequence>MSLVPVAVAALDIGSITRTFADPARFGDAPDSGGRGAFTGSLPPQFFEVDDACVLVGRARMNRCGTFIGHRAAGIGHRGTMPCGTRIHRPRPGLSLQFRPHDRPGRRRIVDAGGL</sequence>
<accession>A0ABU1XG38</accession>
<organism evidence="1 2">
    <name type="scientific">Nocardia kruczakiae</name>
    <dbReference type="NCBI Taxonomy" id="261477"/>
    <lineage>
        <taxon>Bacteria</taxon>
        <taxon>Bacillati</taxon>
        <taxon>Actinomycetota</taxon>
        <taxon>Actinomycetes</taxon>
        <taxon>Mycobacteriales</taxon>
        <taxon>Nocardiaceae</taxon>
        <taxon>Nocardia</taxon>
    </lineage>
</organism>
<dbReference type="Proteomes" id="UP001251217">
    <property type="component" value="Unassembled WGS sequence"/>
</dbReference>
<keyword evidence="2" id="KW-1185">Reference proteome</keyword>
<dbReference type="EMBL" id="JAVDWW010000004">
    <property type="protein sequence ID" value="MDR7169515.1"/>
    <property type="molecule type" value="Genomic_DNA"/>
</dbReference>
<proteinExistence type="predicted"/>
<evidence type="ECO:0000313" key="2">
    <source>
        <dbReference type="Proteomes" id="UP001251217"/>
    </source>
</evidence>
<dbReference type="RefSeq" id="WP_310402599.1">
    <property type="nucleotide sequence ID" value="NZ_JAVDWW010000004.1"/>
</dbReference>
<evidence type="ECO:0000313" key="1">
    <source>
        <dbReference type="EMBL" id="MDR7169515.1"/>
    </source>
</evidence>
<gene>
    <name evidence="1" type="ORF">J2W56_003256</name>
</gene>
<name>A0ABU1XG38_9NOCA</name>